<keyword evidence="8" id="KW-0732">Signal</keyword>
<accession>A0A285UE52</accession>
<keyword evidence="4" id="KW-1003">Cell membrane</keyword>
<dbReference type="EMBL" id="OBQD01000006">
    <property type="protein sequence ID" value="SOC39947.1"/>
    <property type="molecule type" value="Genomic_DNA"/>
</dbReference>
<evidence type="ECO:0000256" key="4">
    <source>
        <dbReference type="ARBA" id="ARBA00022475"/>
    </source>
</evidence>
<proteinExistence type="inferred from homology"/>
<evidence type="ECO:0000256" key="6">
    <source>
        <dbReference type="ARBA" id="ARBA00025321"/>
    </source>
</evidence>
<name>A0A285UE52_9HYPH</name>
<feature type="signal peptide" evidence="8">
    <location>
        <begin position="1"/>
        <end position="32"/>
    </location>
</feature>
<dbReference type="GO" id="GO:0030246">
    <property type="term" value="F:carbohydrate binding"/>
    <property type="evidence" value="ECO:0007669"/>
    <property type="project" value="UniProtKB-KW"/>
</dbReference>
<keyword evidence="10" id="KW-1185">Reference proteome</keyword>
<feature type="region of interest" description="Disordered" evidence="7">
    <location>
        <begin position="58"/>
        <end position="80"/>
    </location>
</feature>
<dbReference type="Pfam" id="PF07886">
    <property type="entry name" value="BA14K"/>
    <property type="match status" value="1"/>
</dbReference>
<protein>
    <recommendedName>
        <fullName evidence="3">Lectin-like protein BA14k</fullName>
    </recommendedName>
</protein>
<feature type="compositionally biased region" description="Basic residues" evidence="7">
    <location>
        <begin position="62"/>
        <end position="80"/>
    </location>
</feature>
<evidence type="ECO:0000313" key="10">
    <source>
        <dbReference type="Proteomes" id="UP000219167"/>
    </source>
</evidence>
<comment type="subcellular location">
    <subcellularLocation>
        <location evidence="1">Membrane</location>
        <topology evidence="1">Single-pass membrane protein</topology>
    </subcellularLocation>
</comment>
<reference evidence="9 10" key="1">
    <citation type="submission" date="2017-08" db="EMBL/GenBank/DDBJ databases">
        <authorList>
            <person name="de Groot N.N."/>
        </authorList>
    </citation>
    <scope>NUCLEOTIDE SEQUENCE [LARGE SCALE GENOMIC DNA]</scope>
    <source>
        <strain evidence="9 10">JC85</strain>
    </source>
</reference>
<organism evidence="9 10">
    <name type="scientific">Rhizobium subbaraonis</name>
    <dbReference type="NCBI Taxonomy" id="908946"/>
    <lineage>
        <taxon>Bacteria</taxon>
        <taxon>Pseudomonadati</taxon>
        <taxon>Pseudomonadota</taxon>
        <taxon>Alphaproteobacteria</taxon>
        <taxon>Hyphomicrobiales</taxon>
        <taxon>Rhizobiaceae</taxon>
        <taxon>Rhizobium/Agrobacterium group</taxon>
        <taxon>Rhizobium</taxon>
    </lineage>
</organism>
<evidence type="ECO:0000256" key="8">
    <source>
        <dbReference type="SAM" id="SignalP"/>
    </source>
</evidence>
<evidence type="ECO:0000256" key="1">
    <source>
        <dbReference type="ARBA" id="ARBA00004167"/>
    </source>
</evidence>
<keyword evidence="5" id="KW-0430">Lectin</keyword>
<evidence type="ECO:0000256" key="3">
    <source>
        <dbReference type="ARBA" id="ARBA00020552"/>
    </source>
</evidence>
<sequence length="162" mass="18089">MGRTLKGWIMKKLSVVVLAALTAFSGVLPAGAAPFSPAVKQPAISSVDVLDVQYRRDDRGRDRHYRRPPPPRHGWHNGHRGYRGYRPGYRRHNDGWWYPLAAFTAGAVIGGAIANPGVAAPPRGMSQAHVDWCMSRYRTYRAFDNSYVPQVGVRAQCISPYR</sequence>
<evidence type="ECO:0000313" key="9">
    <source>
        <dbReference type="EMBL" id="SOC39947.1"/>
    </source>
</evidence>
<dbReference type="AlphaFoldDB" id="A0A285UE52"/>
<dbReference type="InterPro" id="IPR012413">
    <property type="entry name" value="BA14K"/>
</dbReference>
<feature type="chain" id="PRO_5012312444" description="Lectin-like protein BA14k" evidence="8">
    <location>
        <begin position="33"/>
        <end position="162"/>
    </location>
</feature>
<dbReference type="GO" id="GO:0016020">
    <property type="term" value="C:membrane"/>
    <property type="evidence" value="ECO:0007669"/>
    <property type="project" value="UniProtKB-SubCell"/>
</dbReference>
<evidence type="ECO:0000256" key="7">
    <source>
        <dbReference type="SAM" id="MobiDB-lite"/>
    </source>
</evidence>
<dbReference type="Proteomes" id="UP000219167">
    <property type="component" value="Unassembled WGS sequence"/>
</dbReference>
<comment type="similarity">
    <text evidence="2">Belongs to the BA14k family.</text>
</comment>
<gene>
    <name evidence="9" type="ORF">SAMN05892877_106273</name>
</gene>
<evidence type="ECO:0000256" key="2">
    <source>
        <dbReference type="ARBA" id="ARBA00010270"/>
    </source>
</evidence>
<keyword evidence="4" id="KW-0472">Membrane</keyword>
<comment type="function">
    <text evidence="6">Has immunoglobulin-binding and hemagglutination properties, and can bind to mannose. Essential for virulence. May be involved in LPS biosynthesis or polysaccharide transport.</text>
</comment>
<evidence type="ECO:0000256" key="5">
    <source>
        <dbReference type="ARBA" id="ARBA00022734"/>
    </source>
</evidence>